<dbReference type="EMBL" id="JARK01001346">
    <property type="protein sequence ID" value="EYC26839.1"/>
    <property type="molecule type" value="Genomic_DNA"/>
</dbReference>
<protein>
    <submittedName>
        <fullName evidence="1">Uncharacterized protein</fullName>
    </submittedName>
</protein>
<organism evidence="1 2">
    <name type="scientific">Ancylostoma ceylanicum</name>
    <dbReference type="NCBI Taxonomy" id="53326"/>
    <lineage>
        <taxon>Eukaryota</taxon>
        <taxon>Metazoa</taxon>
        <taxon>Ecdysozoa</taxon>
        <taxon>Nematoda</taxon>
        <taxon>Chromadorea</taxon>
        <taxon>Rhabditida</taxon>
        <taxon>Rhabditina</taxon>
        <taxon>Rhabditomorpha</taxon>
        <taxon>Strongyloidea</taxon>
        <taxon>Ancylostomatidae</taxon>
        <taxon>Ancylostomatinae</taxon>
        <taxon>Ancylostoma</taxon>
    </lineage>
</organism>
<name>A0A016VGT1_9BILA</name>
<proteinExistence type="predicted"/>
<keyword evidence="2" id="KW-1185">Reference proteome</keyword>
<accession>A0A016VGT1</accession>
<evidence type="ECO:0000313" key="1">
    <source>
        <dbReference type="EMBL" id="EYC26839.1"/>
    </source>
</evidence>
<sequence length="68" mass="7691">MKGILGKFLVQIVPLEKNSSEWEIKFFGNFSGKTVRYKMKLLDGPVLLANSWKSSLISMGLRGTNRDD</sequence>
<gene>
    <name evidence="1" type="primary">Acey_s0010.g990</name>
    <name evidence="1" type="ORF">Y032_0010g990</name>
</gene>
<dbReference type="Proteomes" id="UP000024635">
    <property type="component" value="Unassembled WGS sequence"/>
</dbReference>
<comment type="caution">
    <text evidence="1">The sequence shown here is derived from an EMBL/GenBank/DDBJ whole genome shotgun (WGS) entry which is preliminary data.</text>
</comment>
<dbReference type="AlphaFoldDB" id="A0A016VGT1"/>
<evidence type="ECO:0000313" key="2">
    <source>
        <dbReference type="Proteomes" id="UP000024635"/>
    </source>
</evidence>
<reference evidence="2" key="1">
    <citation type="journal article" date="2015" name="Nat. Genet.">
        <title>The genome and transcriptome of the zoonotic hookworm Ancylostoma ceylanicum identify infection-specific gene families.</title>
        <authorList>
            <person name="Schwarz E.M."/>
            <person name="Hu Y."/>
            <person name="Antoshechkin I."/>
            <person name="Miller M.M."/>
            <person name="Sternberg P.W."/>
            <person name="Aroian R.V."/>
        </authorList>
    </citation>
    <scope>NUCLEOTIDE SEQUENCE</scope>
    <source>
        <strain evidence="2">HY135</strain>
    </source>
</reference>